<comment type="subcellular location">
    <subcellularLocation>
        <location evidence="1">Mitochondrion outer membrane</location>
        <topology evidence="1">Peripheral membrane protein</topology>
    </subcellularLocation>
</comment>
<evidence type="ECO:0000256" key="1">
    <source>
        <dbReference type="ARBA" id="ARBA00004450"/>
    </source>
</evidence>
<dbReference type="InterPro" id="IPR036291">
    <property type="entry name" value="NAD(P)-bd_dom_sf"/>
</dbReference>
<sequence length="105" mass="11339">MFPRSKGQTEKDLSDLNCSRVTIVRPGVLEFEEKRAGPTRYAESAFLTILPVVKYFAPTFSTPVGTVAKALIAAATDPAKWHGADQARIFDSKRLDAMANAAAPA</sequence>
<dbReference type="EMBL" id="GG745332">
    <property type="protein sequence ID" value="KNE57666.1"/>
    <property type="molecule type" value="Genomic_DNA"/>
</dbReference>
<dbReference type="OrthoDB" id="430436at2759"/>
<dbReference type="PANTHER" id="PTHR14097">
    <property type="entry name" value="OXIDOREDUCTASE HTATIP2"/>
    <property type="match status" value="1"/>
</dbReference>
<name>A0A0L0S5H2_ALLM3</name>
<dbReference type="GO" id="GO:0005741">
    <property type="term" value="C:mitochondrial outer membrane"/>
    <property type="evidence" value="ECO:0007669"/>
    <property type="project" value="UniProtKB-SubCell"/>
</dbReference>
<dbReference type="Gene3D" id="3.40.50.720">
    <property type="entry name" value="NAD(P)-binding Rossmann-like Domain"/>
    <property type="match status" value="1"/>
</dbReference>
<evidence type="ECO:0000313" key="4">
    <source>
        <dbReference type="Proteomes" id="UP000054350"/>
    </source>
</evidence>
<dbReference type="PANTHER" id="PTHR14097:SF7">
    <property type="entry name" value="OXIDOREDUCTASE HTATIP2"/>
    <property type="match status" value="1"/>
</dbReference>
<comment type="similarity">
    <text evidence="2">Belongs to the FMP52 family.</text>
</comment>
<protein>
    <submittedName>
        <fullName evidence="3">Uncharacterized protein</fullName>
    </submittedName>
</protein>
<dbReference type="SUPFAM" id="SSF51735">
    <property type="entry name" value="NAD(P)-binding Rossmann-fold domains"/>
    <property type="match status" value="1"/>
</dbReference>
<reference evidence="4" key="2">
    <citation type="submission" date="2009-11" db="EMBL/GenBank/DDBJ databases">
        <title>The Genome Sequence of Allomyces macrogynus strain ATCC 38327.</title>
        <authorList>
            <consortium name="The Broad Institute Genome Sequencing Platform"/>
            <person name="Russ C."/>
            <person name="Cuomo C."/>
            <person name="Shea T."/>
            <person name="Young S.K."/>
            <person name="Zeng Q."/>
            <person name="Koehrsen M."/>
            <person name="Haas B."/>
            <person name="Borodovsky M."/>
            <person name="Guigo R."/>
            <person name="Alvarado L."/>
            <person name="Berlin A."/>
            <person name="Borenstein D."/>
            <person name="Chen Z."/>
            <person name="Engels R."/>
            <person name="Freedman E."/>
            <person name="Gellesch M."/>
            <person name="Goldberg J."/>
            <person name="Griggs A."/>
            <person name="Gujja S."/>
            <person name="Heiman D."/>
            <person name="Hepburn T."/>
            <person name="Howarth C."/>
            <person name="Jen D."/>
            <person name="Larson L."/>
            <person name="Lewis B."/>
            <person name="Mehta T."/>
            <person name="Park D."/>
            <person name="Pearson M."/>
            <person name="Roberts A."/>
            <person name="Saif S."/>
            <person name="Shenoy N."/>
            <person name="Sisk P."/>
            <person name="Stolte C."/>
            <person name="Sykes S."/>
            <person name="Walk T."/>
            <person name="White J."/>
            <person name="Yandava C."/>
            <person name="Burger G."/>
            <person name="Gray M.W."/>
            <person name="Holland P.W.H."/>
            <person name="King N."/>
            <person name="Lang F.B.F."/>
            <person name="Roger A.J."/>
            <person name="Ruiz-Trillo I."/>
            <person name="Lander E."/>
            <person name="Nusbaum C."/>
        </authorList>
    </citation>
    <scope>NUCLEOTIDE SEQUENCE [LARGE SCALE GENOMIC DNA]</scope>
    <source>
        <strain evidence="4">ATCC 38327</strain>
    </source>
</reference>
<evidence type="ECO:0000313" key="3">
    <source>
        <dbReference type="EMBL" id="KNE57666.1"/>
    </source>
</evidence>
<gene>
    <name evidence="3" type="ORF">AMAG_04528</name>
</gene>
<dbReference type="VEuPathDB" id="FungiDB:AMAG_04528"/>
<dbReference type="AlphaFoldDB" id="A0A0L0S5H2"/>
<dbReference type="Proteomes" id="UP000054350">
    <property type="component" value="Unassembled WGS sequence"/>
</dbReference>
<evidence type="ECO:0000256" key="2">
    <source>
        <dbReference type="ARBA" id="ARBA00006617"/>
    </source>
</evidence>
<proteinExistence type="inferred from homology"/>
<reference evidence="3 4" key="1">
    <citation type="submission" date="2009-11" db="EMBL/GenBank/DDBJ databases">
        <title>Annotation of Allomyces macrogynus ATCC 38327.</title>
        <authorList>
            <consortium name="The Broad Institute Genome Sequencing Platform"/>
            <person name="Russ C."/>
            <person name="Cuomo C."/>
            <person name="Burger G."/>
            <person name="Gray M.W."/>
            <person name="Holland P.W.H."/>
            <person name="King N."/>
            <person name="Lang F.B.F."/>
            <person name="Roger A.J."/>
            <person name="Ruiz-Trillo I."/>
            <person name="Young S.K."/>
            <person name="Zeng Q."/>
            <person name="Gargeya S."/>
            <person name="Fitzgerald M."/>
            <person name="Haas B."/>
            <person name="Abouelleil A."/>
            <person name="Alvarado L."/>
            <person name="Arachchi H.M."/>
            <person name="Berlin A."/>
            <person name="Chapman S.B."/>
            <person name="Gearin G."/>
            <person name="Goldberg J."/>
            <person name="Griggs A."/>
            <person name="Gujja S."/>
            <person name="Hansen M."/>
            <person name="Heiman D."/>
            <person name="Howarth C."/>
            <person name="Larimer J."/>
            <person name="Lui A."/>
            <person name="MacDonald P.J.P."/>
            <person name="McCowen C."/>
            <person name="Montmayeur A."/>
            <person name="Murphy C."/>
            <person name="Neiman D."/>
            <person name="Pearson M."/>
            <person name="Priest M."/>
            <person name="Roberts A."/>
            <person name="Saif S."/>
            <person name="Shea T."/>
            <person name="Sisk P."/>
            <person name="Stolte C."/>
            <person name="Sykes S."/>
            <person name="Wortman J."/>
            <person name="Nusbaum C."/>
            <person name="Birren B."/>
        </authorList>
    </citation>
    <scope>NUCLEOTIDE SEQUENCE [LARGE SCALE GENOMIC DNA]</scope>
    <source>
        <strain evidence="3 4">ATCC 38327</strain>
    </source>
</reference>
<accession>A0A0L0S5H2</accession>
<keyword evidence="4" id="KW-1185">Reference proteome</keyword>
<dbReference type="GO" id="GO:0051170">
    <property type="term" value="P:import into nucleus"/>
    <property type="evidence" value="ECO:0007669"/>
    <property type="project" value="TreeGrafter"/>
</dbReference>
<organism evidence="3 4">
    <name type="scientific">Allomyces macrogynus (strain ATCC 38327)</name>
    <name type="common">Allomyces javanicus var. macrogynus</name>
    <dbReference type="NCBI Taxonomy" id="578462"/>
    <lineage>
        <taxon>Eukaryota</taxon>
        <taxon>Fungi</taxon>
        <taxon>Fungi incertae sedis</taxon>
        <taxon>Blastocladiomycota</taxon>
        <taxon>Blastocladiomycetes</taxon>
        <taxon>Blastocladiales</taxon>
        <taxon>Blastocladiaceae</taxon>
        <taxon>Allomyces</taxon>
    </lineage>
</organism>